<dbReference type="PANTHER" id="PTHR43899">
    <property type="entry name" value="RH59310P"/>
    <property type="match status" value="1"/>
</dbReference>
<name>A0A2B7YNQ6_POLH7</name>
<dbReference type="InterPro" id="IPR036291">
    <property type="entry name" value="NAD(P)-bd_dom_sf"/>
</dbReference>
<comment type="similarity">
    <text evidence="1">Belongs to the short-chain dehydrogenases/reductases (SDR) family.</text>
</comment>
<comment type="caution">
    <text evidence="4">The sequence shown here is derived from an EMBL/GenBank/DDBJ whole genome shotgun (WGS) entry which is preliminary data.</text>
</comment>
<keyword evidence="3" id="KW-1133">Transmembrane helix</keyword>
<keyword evidence="3" id="KW-0812">Transmembrane</keyword>
<keyword evidence="3" id="KW-0472">Membrane</keyword>
<keyword evidence="5" id="KW-1185">Reference proteome</keyword>
<dbReference type="InterPro" id="IPR051019">
    <property type="entry name" value="VLCFA-Steroid_DH"/>
</dbReference>
<proteinExistence type="inferred from homology"/>
<dbReference type="OrthoDB" id="47007at2759"/>
<gene>
    <name evidence="4" type="ORF">AJ80_02702</name>
</gene>
<dbReference type="PRINTS" id="PR00081">
    <property type="entry name" value="GDHRDH"/>
</dbReference>
<dbReference type="PANTHER" id="PTHR43899:SF13">
    <property type="entry name" value="RH59310P"/>
    <property type="match status" value="1"/>
</dbReference>
<dbReference type="Gene3D" id="3.40.50.720">
    <property type="entry name" value="NAD(P)-binding Rossmann-like Domain"/>
    <property type="match status" value="1"/>
</dbReference>
<organism evidence="4 5">
    <name type="scientific">Polytolypa hystricis (strain UAMH7299)</name>
    <dbReference type="NCBI Taxonomy" id="1447883"/>
    <lineage>
        <taxon>Eukaryota</taxon>
        <taxon>Fungi</taxon>
        <taxon>Dikarya</taxon>
        <taxon>Ascomycota</taxon>
        <taxon>Pezizomycotina</taxon>
        <taxon>Eurotiomycetes</taxon>
        <taxon>Eurotiomycetidae</taxon>
        <taxon>Onygenales</taxon>
        <taxon>Onygenales incertae sedis</taxon>
        <taxon>Polytolypa</taxon>
    </lineage>
</organism>
<evidence type="ECO:0000313" key="5">
    <source>
        <dbReference type="Proteomes" id="UP000224634"/>
    </source>
</evidence>
<dbReference type="Pfam" id="PF00106">
    <property type="entry name" value="adh_short"/>
    <property type="match status" value="1"/>
</dbReference>
<dbReference type="AlphaFoldDB" id="A0A2B7YNQ6"/>
<reference evidence="4 5" key="1">
    <citation type="submission" date="2017-10" db="EMBL/GenBank/DDBJ databases">
        <title>Comparative genomics in systemic dimorphic fungi from Ajellomycetaceae.</title>
        <authorList>
            <person name="Munoz J.F."/>
            <person name="Mcewen J.G."/>
            <person name="Clay O.K."/>
            <person name="Cuomo C.A."/>
        </authorList>
    </citation>
    <scope>NUCLEOTIDE SEQUENCE [LARGE SCALE GENOMIC DNA]</scope>
    <source>
        <strain evidence="4 5">UAMH7299</strain>
    </source>
</reference>
<keyword evidence="2" id="KW-0560">Oxidoreductase</keyword>
<protein>
    <submittedName>
        <fullName evidence="4">Uncharacterized protein</fullName>
    </submittedName>
</protein>
<dbReference type="InterPro" id="IPR002347">
    <property type="entry name" value="SDR_fam"/>
</dbReference>
<sequence length="315" mass="35227">MHPRAVEMGMENPLTYIGIFTCAYILFKLVVHIYTYLRPSSLPKYLHSKESYALVTGSTDGIGRGFVYELCERGFNIVLHGRNPQKLARIEDQLKKEFPQRKFRTLLFDASQSTESLDRLIQPLQDIEITVLVNNVGGGQARSMFLSVQDHTREEIDRTININARFMAQLTRLMLPILKRNSPSLVMNISSVAALGLPLVCVYGATKGFVETFSKGLKMEMMAGGHQVDVMSVRVGSVQSASHDVPTSFFVPTARPMARAALARVGCGSVSVLAYWPHRIQCVLFDYFPEKLVQLILINGVNTREAEDKKKGQAQ</sequence>
<dbReference type="GO" id="GO:0016491">
    <property type="term" value="F:oxidoreductase activity"/>
    <property type="evidence" value="ECO:0007669"/>
    <property type="project" value="UniProtKB-KW"/>
</dbReference>
<dbReference type="SUPFAM" id="SSF51735">
    <property type="entry name" value="NAD(P)-binding Rossmann-fold domains"/>
    <property type="match status" value="1"/>
</dbReference>
<accession>A0A2B7YNQ6</accession>
<dbReference type="EMBL" id="PDNA01000026">
    <property type="protein sequence ID" value="PGH23286.1"/>
    <property type="molecule type" value="Genomic_DNA"/>
</dbReference>
<feature type="transmembrane region" description="Helical" evidence="3">
    <location>
        <begin position="185"/>
        <end position="205"/>
    </location>
</feature>
<evidence type="ECO:0000256" key="2">
    <source>
        <dbReference type="ARBA" id="ARBA00023002"/>
    </source>
</evidence>
<feature type="transmembrane region" description="Helical" evidence="3">
    <location>
        <begin position="16"/>
        <end position="37"/>
    </location>
</feature>
<evidence type="ECO:0000256" key="1">
    <source>
        <dbReference type="ARBA" id="ARBA00006484"/>
    </source>
</evidence>
<dbReference type="GO" id="GO:0005783">
    <property type="term" value="C:endoplasmic reticulum"/>
    <property type="evidence" value="ECO:0007669"/>
    <property type="project" value="TreeGrafter"/>
</dbReference>
<evidence type="ECO:0000256" key="3">
    <source>
        <dbReference type="SAM" id="Phobius"/>
    </source>
</evidence>
<dbReference type="Proteomes" id="UP000224634">
    <property type="component" value="Unassembled WGS sequence"/>
</dbReference>
<dbReference type="STRING" id="1447883.A0A2B7YNQ6"/>
<evidence type="ECO:0000313" key="4">
    <source>
        <dbReference type="EMBL" id="PGH23286.1"/>
    </source>
</evidence>
<dbReference type="PIRSF" id="PIRSF000126">
    <property type="entry name" value="11-beta-HSD1"/>
    <property type="match status" value="1"/>
</dbReference>